<dbReference type="SUPFAM" id="SSF56784">
    <property type="entry name" value="HAD-like"/>
    <property type="match status" value="1"/>
</dbReference>
<dbReference type="GO" id="GO:0005737">
    <property type="term" value="C:cytoplasm"/>
    <property type="evidence" value="ECO:0007669"/>
    <property type="project" value="TreeGrafter"/>
</dbReference>
<evidence type="ECO:0000313" key="1">
    <source>
        <dbReference type="EMBL" id="TGY88452.1"/>
    </source>
</evidence>
<dbReference type="InterPro" id="IPR006356">
    <property type="entry name" value="HAD-SF_hydro_IIA_hyp3"/>
</dbReference>
<evidence type="ECO:0000313" key="2">
    <source>
        <dbReference type="Proteomes" id="UP000308054"/>
    </source>
</evidence>
<gene>
    <name evidence="1" type="ORF">E5163_11590</name>
</gene>
<accession>A0A4S2H045</accession>
<dbReference type="InterPro" id="IPR006357">
    <property type="entry name" value="HAD-SF_hydro_IIA"/>
</dbReference>
<dbReference type="RefSeq" id="WP_135996298.1">
    <property type="nucleotide sequence ID" value="NZ_CP071057.1"/>
</dbReference>
<dbReference type="Pfam" id="PF13344">
    <property type="entry name" value="Hydrolase_6"/>
    <property type="match status" value="1"/>
</dbReference>
<keyword evidence="1" id="KW-0378">Hydrolase</keyword>
<dbReference type="PANTHER" id="PTHR19288:SF90">
    <property type="entry name" value="OS08G0542600 PROTEIN"/>
    <property type="match status" value="1"/>
</dbReference>
<dbReference type="Pfam" id="PF13242">
    <property type="entry name" value="Hydrolase_like"/>
    <property type="match status" value="1"/>
</dbReference>
<dbReference type="GO" id="GO:0016791">
    <property type="term" value="F:phosphatase activity"/>
    <property type="evidence" value="ECO:0007669"/>
    <property type="project" value="TreeGrafter"/>
</dbReference>
<dbReference type="AlphaFoldDB" id="A0A4S2H045"/>
<dbReference type="PANTHER" id="PTHR19288">
    <property type="entry name" value="4-NITROPHENYLPHOSPHATASE-RELATED"/>
    <property type="match status" value="1"/>
</dbReference>
<comment type="caution">
    <text evidence="1">The sequence shown here is derived from an EMBL/GenBank/DDBJ whole genome shotgun (WGS) entry which is preliminary data.</text>
</comment>
<proteinExistence type="predicted"/>
<dbReference type="CDD" id="cd07525">
    <property type="entry name" value="HAD_like"/>
    <property type="match status" value="1"/>
</dbReference>
<dbReference type="EMBL" id="SRXW01000003">
    <property type="protein sequence ID" value="TGY88452.1"/>
    <property type="molecule type" value="Genomic_DNA"/>
</dbReference>
<sequence>MSEPARLSDIAERYEAILCDVWGVVRDGRALVPEALDALAKFRARGGRVLLLSNSPRRAGSLLNFLAQMGGFAPGEAPWDGAVTSGEATRAVLASLAPGPACKLGPDWDDPLYEGLGLDFAPLEHARFISATGLVDYESETVADYADLLREAQLRRLPMVCVNPDRLVQVGDRLLPCAGALAEAYEEMGGQVIYAGKPHPPIYTLAYDRLTEISGRVVDADAILAVGDGPETDVLGAQQEGLDCLFVASGILGAAFETGFDADSVDRALARSGVAARWSADRLVW</sequence>
<dbReference type="OrthoDB" id="9791073at2"/>
<protein>
    <submittedName>
        <fullName evidence="1">TIGR01459 family HAD-type hydrolase</fullName>
    </submittedName>
</protein>
<keyword evidence="2" id="KW-1185">Reference proteome</keyword>
<dbReference type="InterPro" id="IPR036412">
    <property type="entry name" value="HAD-like_sf"/>
</dbReference>
<organism evidence="1 2">
    <name type="scientific">Marinicauda algicola</name>
    <dbReference type="NCBI Taxonomy" id="2029849"/>
    <lineage>
        <taxon>Bacteria</taxon>
        <taxon>Pseudomonadati</taxon>
        <taxon>Pseudomonadota</taxon>
        <taxon>Alphaproteobacteria</taxon>
        <taxon>Maricaulales</taxon>
        <taxon>Maricaulaceae</taxon>
        <taxon>Marinicauda</taxon>
    </lineage>
</organism>
<name>A0A4S2H045_9PROT</name>
<dbReference type="Gene3D" id="3.40.50.1000">
    <property type="entry name" value="HAD superfamily/HAD-like"/>
    <property type="match status" value="2"/>
</dbReference>
<dbReference type="Proteomes" id="UP000308054">
    <property type="component" value="Unassembled WGS sequence"/>
</dbReference>
<dbReference type="InterPro" id="IPR023214">
    <property type="entry name" value="HAD_sf"/>
</dbReference>
<dbReference type="NCBIfam" id="TIGR01460">
    <property type="entry name" value="HAD-SF-IIA"/>
    <property type="match status" value="1"/>
</dbReference>
<dbReference type="NCBIfam" id="TIGR01459">
    <property type="entry name" value="HAD-SF-IIA-hyp4"/>
    <property type="match status" value="1"/>
</dbReference>
<reference evidence="1 2" key="1">
    <citation type="journal article" date="2017" name="Int. J. Syst. Evol. Microbiol.">
        <title>Marinicauda algicola sp. nov., isolated from a marine red alga Rhodosorus marinus.</title>
        <authorList>
            <person name="Jeong S.E."/>
            <person name="Jeon S.H."/>
            <person name="Chun B.H."/>
            <person name="Kim D.W."/>
            <person name="Jeon C.O."/>
        </authorList>
    </citation>
    <scope>NUCLEOTIDE SEQUENCE [LARGE SCALE GENOMIC DNA]</scope>
    <source>
        <strain evidence="1 2">JCM 31718</strain>
    </source>
</reference>